<proteinExistence type="predicted"/>
<feature type="compositionally biased region" description="Basic residues" evidence="1">
    <location>
        <begin position="184"/>
        <end position="193"/>
    </location>
</feature>
<reference evidence="2 3" key="1">
    <citation type="journal article" date="2019" name="Commun. Biol.">
        <title>The bagworm genome reveals a unique fibroin gene that provides high tensile strength.</title>
        <authorList>
            <person name="Kono N."/>
            <person name="Nakamura H."/>
            <person name="Ohtoshi R."/>
            <person name="Tomita M."/>
            <person name="Numata K."/>
            <person name="Arakawa K."/>
        </authorList>
    </citation>
    <scope>NUCLEOTIDE SEQUENCE [LARGE SCALE GENOMIC DNA]</scope>
</reference>
<dbReference type="EMBL" id="BGZK01000166">
    <property type="protein sequence ID" value="GBP24882.1"/>
    <property type="molecule type" value="Genomic_DNA"/>
</dbReference>
<comment type="caution">
    <text evidence="2">The sequence shown here is derived from an EMBL/GenBank/DDBJ whole genome shotgun (WGS) entry which is preliminary data.</text>
</comment>
<dbReference type="OrthoDB" id="7487383at2759"/>
<organism evidence="2 3">
    <name type="scientific">Eumeta variegata</name>
    <name type="common">Bagworm moth</name>
    <name type="synonym">Eumeta japonica</name>
    <dbReference type="NCBI Taxonomy" id="151549"/>
    <lineage>
        <taxon>Eukaryota</taxon>
        <taxon>Metazoa</taxon>
        <taxon>Ecdysozoa</taxon>
        <taxon>Arthropoda</taxon>
        <taxon>Hexapoda</taxon>
        <taxon>Insecta</taxon>
        <taxon>Pterygota</taxon>
        <taxon>Neoptera</taxon>
        <taxon>Endopterygota</taxon>
        <taxon>Lepidoptera</taxon>
        <taxon>Glossata</taxon>
        <taxon>Ditrysia</taxon>
        <taxon>Tineoidea</taxon>
        <taxon>Psychidae</taxon>
        <taxon>Oiketicinae</taxon>
        <taxon>Eumeta</taxon>
    </lineage>
</organism>
<dbReference type="AlphaFoldDB" id="A0A4C1UFX8"/>
<feature type="compositionally biased region" description="Basic and acidic residues" evidence="1">
    <location>
        <begin position="194"/>
        <end position="208"/>
    </location>
</feature>
<dbReference type="Proteomes" id="UP000299102">
    <property type="component" value="Unassembled WGS sequence"/>
</dbReference>
<gene>
    <name evidence="2" type="ORF">EVAR_14216_1</name>
</gene>
<evidence type="ECO:0000313" key="3">
    <source>
        <dbReference type="Proteomes" id="UP000299102"/>
    </source>
</evidence>
<evidence type="ECO:0000313" key="2">
    <source>
        <dbReference type="EMBL" id="GBP24882.1"/>
    </source>
</evidence>
<accession>A0A4C1UFX8</accession>
<feature type="region of interest" description="Disordered" evidence="1">
    <location>
        <begin position="184"/>
        <end position="208"/>
    </location>
</feature>
<keyword evidence="3" id="KW-1185">Reference proteome</keyword>
<evidence type="ECO:0000256" key="1">
    <source>
        <dbReference type="SAM" id="MobiDB-lite"/>
    </source>
</evidence>
<protein>
    <submittedName>
        <fullName evidence="2">Uncharacterized protein</fullName>
    </submittedName>
</protein>
<sequence length="208" mass="23337">MSVLRTVKSSEISEFARDIKACKNNEDKLFVLVKYYHLMEIDTHALNNIPDVIQTTDEIGNPIGALTNHIRKVVKRCSREAPAPVDRRKLPADALDLLRAKNVALRNAYVYSTRKNRSKARSLLICVRARMLEVRNEEWNNLIVNLRERSLGAETVSGLGVQTAGSPEYIAGTDPRSLTVAARHSLRGTPHTRTRAESDTTEHGSKEH</sequence>
<name>A0A4C1UFX8_EUMVA</name>